<feature type="region of interest" description="Disordered" evidence="1">
    <location>
        <begin position="47"/>
        <end position="70"/>
    </location>
</feature>
<proteinExistence type="predicted"/>
<evidence type="ECO:0000256" key="1">
    <source>
        <dbReference type="SAM" id="MobiDB-lite"/>
    </source>
</evidence>
<reference evidence="2" key="1">
    <citation type="submission" date="2020-02" db="EMBL/GenBank/DDBJ databases">
        <authorList>
            <person name="Meier V. D."/>
        </authorList>
    </citation>
    <scope>NUCLEOTIDE SEQUENCE</scope>
    <source>
        <strain evidence="2">AVDCRST_MAG93</strain>
    </source>
</reference>
<organism evidence="2">
    <name type="scientific">uncultured Chloroflexia bacterium</name>
    <dbReference type="NCBI Taxonomy" id="1672391"/>
    <lineage>
        <taxon>Bacteria</taxon>
        <taxon>Bacillati</taxon>
        <taxon>Chloroflexota</taxon>
        <taxon>Chloroflexia</taxon>
        <taxon>environmental samples</taxon>
    </lineage>
</organism>
<dbReference type="EMBL" id="CADCTR010001669">
    <property type="protein sequence ID" value="CAA9306728.1"/>
    <property type="molecule type" value="Genomic_DNA"/>
</dbReference>
<dbReference type="AlphaFoldDB" id="A0A6J4KJB9"/>
<evidence type="ECO:0000313" key="2">
    <source>
        <dbReference type="EMBL" id="CAA9306728.1"/>
    </source>
</evidence>
<sequence length="146" mass="15516">MVVDPRSGGTHHNAGAPSLVIRVSFEEAARRKMFSIRRAADRHRGDVLPRQAAVGQQGLRRGDQLGDVHQGETAELRARESAEQVAQDPLTPRRADANFDRAALAVVAVVQGNVQSQQAQVQGTQNQIQDLAVALADVAAAALSGP</sequence>
<protein>
    <submittedName>
        <fullName evidence="2">Uncharacterized protein</fullName>
    </submittedName>
</protein>
<gene>
    <name evidence="2" type="ORF">AVDCRST_MAG93-4958</name>
</gene>
<feature type="compositionally biased region" description="Basic and acidic residues" evidence="1">
    <location>
        <begin position="60"/>
        <end position="70"/>
    </location>
</feature>
<name>A0A6J4KJB9_9CHLR</name>
<accession>A0A6J4KJB9</accession>